<sequence length="72" mass="8218">MGTSIPALYTIDHYTIPRQWTVDCVHCSPTNTLHAMDHGPSTMDLKQKKLPHPPPRLTAVIVFRMNLKPFIH</sequence>
<name>A0A1H7ZZV4_9BACT</name>
<proteinExistence type="predicted"/>
<protein>
    <submittedName>
        <fullName evidence="1">Uncharacterized protein</fullName>
    </submittedName>
</protein>
<dbReference type="Proteomes" id="UP000198984">
    <property type="component" value="Unassembled WGS sequence"/>
</dbReference>
<dbReference type="AlphaFoldDB" id="A0A1H7ZZV4"/>
<keyword evidence="2" id="KW-1185">Reference proteome</keyword>
<evidence type="ECO:0000313" key="1">
    <source>
        <dbReference type="EMBL" id="SEM64000.1"/>
    </source>
</evidence>
<organism evidence="1 2">
    <name type="scientific">Chitinophaga rupis</name>
    <dbReference type="NCBI Taxonomy" id="573321"/>
    <lineage>
        <taxon>Bacteria</taxon>
        <taxon>Pseudomonadati</taxon>
        <taxon>Bacteroidota</taxon>
        <taxon>Chitinophagia</taxon>
        <taxon>Chitinophagales</taxon>
        <taxon>Chitinophagaceae</taxon>
        <taxon>Chitinophaga</taxon>
    </lineage>
</organism>
<dbReference type="EMBL" id="FOBB01000005">
    <property type="protein sequence ID" value="SEM64000.1"/>
    <property type="molecule type" value="Genomic_DNA"/>
</dbReference>
<accession>A0A1H7ZZV4</accession>
<evidence type="ECO:0000313" key="2">
    <source>
        <dbReference type="Proteomes" id="UP000198984"/>
    </source>
</evidence>
<gene>
    <name evidence="1" type="ORF">SAMN04488505_105266</name>
</gene>
<reference evidence="1 2" key="1">
    <citation type="submission" date="2016-10" db="EMBL/GenBank/DDBJ databases">
        <authorList>
            <person name="de Groot N.N."/>
        </authorList>
    </citation>
    <scope>NUCLEOTIDE SEQUENCE [LARGE SCALE GENOMIC DNA]</scope>
    <source>
        <strain evidence="1 2">DSM 21039</strain>
    </source>
</reference>